<gene>
    <name evidence="8" type="ORF">GCM10022286_27330</name>
</gene>
<dbReference type="RefSeq" id="WP_344792436.1">
    <property type="nucleotide sequence ID" value="NZ_BAABBV010000002.1"/>
</dbReference>
<organism evidence="8 9">
    <name type="scientific">Gryllotalpicola daejeonensis</name>
    <dbReference type="NCBI Taxonomy" id="993087"/>
    <lineage>
        <taxon>Bacteria</taxon>
        <taxon>Bacillati</taxon>
        <taxon>Actinomycetota</taxon>
        <taxon>Actinomycetes</taxon>
        <taxon>Micrococcales</taxon>
        <taxon>Microbacteriaceae</taxon>
        <taxon>Gryllotalpicola</taxon>
    </lineage>
</organism>
<dbReference type="SUPFAM" id="SSF46689">
    <property type="entry name" value="Homeodomain-like"/>
    <property type="match status" value="1"/>
</dbReference>
<keyword evidence="9" id="KW-1185">Reference proteome</keyword>
<keyword evidence="1" id="KW-0678">Repressor</keyword>
<feature type="region of interest" description="Disordered" evidence="6">
    <location>
        <begin position="1"/>
        <end position="22"/>
    </location>
</feature>
<evidence type="ECO:0000256" key="3">
    <source>
        <dbReference type="ARBA" id="ARBA00023125"/>
    </source>
</evidence>
<dbReference type="InterPro" id="IPR050109">
    <property type="entry name" value="HTH-type_TetR-like_transc_reg"/>
</dbReference>
<dbReference type="EMBL" id="BAABBV010000002">
    <property type="protein sequence ID" value="GAA4164918.1"/>
    <property type="molecule type" value="Genomic_DNA"/>
</dbReference>
<dbReference type="SUPFAM" id="SSF48498">
    <property type="entry name" value="Tetracyclin repressor-like, C-terminal domain"/>
    <property type="match status" value="1"/>
</dbReference>
<evidence type="ECO:0000256" key="6">
    <source>
        <dbReference type="SAM" id="MobiDB-lite"/>
    </source>
</evidence>
<evidence type="ECO:0000256" key="5">
    <source>
        <dbReference type="PROSITE-ProRule" id="PRU00335"/>
    </source>
</evidence>
<name>A0ABP7ZMU9_9MICO</name>
<keyword evidence="2" id="KW-0805">Transcription regulation</keyword>
<protein>
    <submittedName>
        <fullName evidence="8">TetR/AcrR family transcriptional regulator</fullName>
    </submittedName>
</protein>
<sequence length="207" mass="22419">MTETGASVTGEPDASGRGPYAKGVARRRQIIESAIAEFAERGVDGTSLRTLGEAIGVSHATLRHYFASRDELLVEVYRAHEERDPADSPSDRGAVEVMTASADINRAIPGLVRLYATLTTDALQEDHPASREFIRERFRAVREDLARRIRDGQASGRIASDIDATDAAALVIAASDGLQVQWLLDPDEVDVRRALTLLERLLPGSAG</sequence>
<keyword evidence="4" id="KW-0804">Transcription</keyword>
<keyword evidence="3 5" id="KW-0238">DNA-binding</keyword>
<feature type="domain" description="HTH tetR-type" evidence="7">
    <location>
        <begin position="24"/>
        <end position="84"/>
    </location>
</feature>
<accession>A0ABP7ZMU9</accession>
<dbReference type="InterPro" id="IPR001647">
    <property type="entry name" value="HTH_TetR"/>
</dbReference>
<dbReference type="Pfam" id="PF00440">
    <property type="entry name" value="TetR_N"/>
    <property type="match status" value="1"/>
</dbReference>
<dbReference type="InterPro" id="IPR039538">
    <property type="entry name" value="BetI_C"/>
</dbReference>
<evidence type="ECO:0000313" key="9">
    <source>
        <dbReference type="Proteomes" id="UP001415169"/>
    </source>
</evidence>
<evidence type="ECO:0000256" key="4">
    <source>
        <dbReference type="ARBA" id="ARBA00023163"/>
    </source>
</evidence>
<dbReference type="InterPro" id="IPR009057">
    <property type="entry name" value="Homeodomain-like_sf"/>
</dbReference>
<proteinExistence type="predicted"/>
<dbReference type="Gene3D" id="1.10.357.10">
    <property type="entry name" value="Tetracycline Repressor, domain 2"/>
    <property type="match status" value="1"/>
</dbReference>
<evidence type="ECO:0000313" key="8">
    <source>
        <dbReference type="EMBL" id="GAA4164918.1"/>
    </source>
</evidence>
<dbReference type="PROSITE" id="PS50977">
    <property type="entry name" value="HTH_TETR_2"/>
    <property type="match status" value="1"/>
</dbReference>
<reference evidence="8" key="2">
    <citation type="submission" date="2023-12" db="EMBL/GenBank/DDBJ databases">
        <authorList>
            <person name="Sun Q."/>
            <person name="Inoue M."/>
        </authorList>
    </citation>
    <scope>NUCLEOTIDE SEQUENCE</scope>
    <source>
        <strain evidence="8">JCM 17590</strain>
    </source>
</reference>
<dbReference type="PRINTS" id="PR00455">
    <property type="entry name" value="HTHTETR"/>
</dbReference>
<comment type="caution">
    <text evidence="8">The sequence shown here is derived from an EMBL/GenBank/DDBJ whole genome shotgun (WGS) entry which is preliminary data.</text>
</comment>
<evidence type="ECO:0000259" key="7">
    <source>
        <dbReference type="PROSITE" id="PS50977"/>
    </source>
</evidence>
<dbReference type="InterPro" id="IPR036271">
    <property type="entry name" value="Tet_transcr_reg_TetR-rel_C_sf"/>
</dbReference>
<feature type="DNA-binding region" description="H-T-H motif" evidence="5">
    <location>
        <begin position="47"/>
        <end position="66"/>
    </location>
</feature>
<dbReference type="Proteomes" id="UP001415169">
    <property type="component" value="Unassembled WGS sequence"/>
</dbReference>
<evidence type="ECO:0000256" key="1">
    <source>
        <dbReference type="ARBA" id="ARBA00022491"/>
    </source>
</evidence>
<dbReference type="PANTHER" id="PTHR30055">
    <property type="entry name" value="HTH-TYPE TRANSCRIPTIONAL REGULATOR RUTR"/>
    <property type="match status" value="1"/>
</dbReference>
<dbReference type="Pfam" id="PF13977">
    <property type="entry name" value="TetR_C_6"/>
    <property type="match status" value="1"/>
</dbReference>
<evidence type="ECO:0000256" key="2">
    <source>
        <dbReference type="ARBA" id="ARBA00023015"/>
    </source>
</evidence>
<dbReference type="PANTHER" id="PTHR30055:SF234">
    <property type="entry name" value="HTH-TYPE TRANSCRIPTIONAL REGULATOR BETI"/>
    <property type="match status" value="1"/>
</dbReference>
<reference evidence="8" key="1">
    <citation type="journal article" date="2014" name="Int. J. Syst. Evol. Microbiol.">
        <title>Complete genome of a new Firmicutes species belonging to the dominant human colonic microbiota ('Ruminococcus bicirculans') reveals two chromosomes and a selective capacity to utilize plant glucans.</title>
        <authorList>
            <consortium name="NISC Comparative Sequencing Program"/>
            <person name="Wegmann U."/>
            <person name="Louis P."/>
            <person name="Goesmann A."/>
            <person name="Henrissat B."/>
            <person name="Duncan S.H."/>
            <person name="Flint H.J."/>
        </authorList>
    </citation>
    <scope>NUCLEOTIDE SEQUENCE</scope>
    <source>
        <strain evidence="8">JCM 17590</strain>
    </source>
</reference>